<organism evidence="1 2">
    <name type="scientific">Stappia sediminis</name>
    <dbReference type="NCBI Taxonomy" id="2692190"/>
    <lineage>
        <taxon>Bacteria</taxon>
        <taxon>Pseudomonadati</taxon>
        <taxon>Pseudomonadota</taxon>
        <taxon>Alphaproteobacteria</taxon>
        <taxon>Hyphomicrobiales</taxon>
        <taxon>Stappiaceae</taxon>
        <taxon>Stappia</taxon>
    </lineage>
</organism>
<dbReference type="AlphaFoldDB" id="A0A7X3LUH3"/>
<gene>
    <name evidence="1" type="ORF">GR183_10650</name>
</gene>
<sequence length="190" mass="20479">MTALAFSAVLASGAVAYADDYDLDALRAATEKYKDVNVALAEGFIPDPSGHCVTAAAEGLDPALGAMGIHYLNPALLKITGDKPRVDGESTYTDFTKPAILLYEPQADGSLVLVGIENLVFEKAWTATHGDPPVINGRTWDHMADNPDTEKDEAHGFMPHYDQHVWLFRANPSGDLQPFNPAVTCENHKG</sequence>
<proteinExistence type="predicted"/>
<keyword evidence="2" id="KW-1185">Reference proteome</keyword>
<name>A0A7X3LUH3_9HYPH</name>
<dbReference type="Proteomes" id="UP000433101">
    <property type="component" value="Unassembled WGS sequence"/>
</dbReference>
<reference evidence="1 2" key="1">
    <citation type="submission" date="2019-12" db="EMBL/GenBank/DDBJ databases">
        <authorList>
            <person name="Li M."/>
        </authorList>
    </citation>
    <scope>NUCLEOTIDE SEQUENCE [LARGE SCALE GENOMIC DNA]</scope>
    <source>
        <strain evidence="1 2">GBMRC 2046</strain>
    </source>
</reference>
<dbReference type="EMBL" id="WUMV01000003">
    <property type="protein sequence ID" value="MXN65360.1"/>
    <property type="molecule type" value="Genomic_DNA"/>
</dbReference>
<evidence type="ECO:0000313" key="1">
    <source>
        <dbReference type="EMBL" id="MXN65360.1"/>
    </source>
</evidence>
<evidence type="ECO:0000313" key="2">
    <source>
        <dbReference type="Proteomes" id="UP000433101"/>
    </source>
</evidence>
<accession>A0A7X3LUH3</accession>
<protein>
    <submittedName>
        <fullName evidence="1">Uncharacterized protein</fullName>
    </submittedName>
</protein>
<comment type="caution">
    <text evidence="1">The sequence shown here is derived from an EMBL/GenBank/DDBJ whole genome shotgun (WGS) entry which is preliminary data.</text>
</comment>